<dbReference type="Proteomes" id="UP000193200">
    <property type="component" value="Unassembled WGS sequence"/>
</dbReference>
<reference evidence="1 2" key="1">
    <citation type="submission" date="2017-03" db="EMBL/GenBank/DDBJ databases">
        <authorList>
            <person name="Afonso C.L."/>
            <person name="Miller P.J."/>
            <person name="Scott M.A."/>
            <person name="Spackman E."/>
            <person name="Goraichik I."/>
            <person name="Dimitrov K.M."/>
            <person name="Suarez D.L."/>
            <person name="Swayne D.E."/>
        </authorList>
    </citation>
    <scope>NUCLEOTIDE SEQUENCE [LARGE SCALE GENOMIC DNA]</scope>
    <source>
        <strain evidence="1 2">CECT 7691</strain>
    </source>
</reference>
<sequence>MILVIGSGRSGTTWLAKLLDSHPATLYRHEPDSIHMEDRLPFLPAADEVDDHVPLARDYLERLTEVRAAKTAGSLPLFSKSYRCRTRQSLHRLWVYGVKAAQRVAGPVPVIAGATVPDLIREADREQIVPVVKSVNSLGRTTLFARARPSARVLHIVRHPCGHVASRLRGLKAQLLQKNLFMDDIAALDEARERGFTAETLNALSIEEQIACQWMIMNEKVMNEMDGRENYHVVSHDELCADTETRTREIFDFCDLSWNEQTAEFIQSLDATGENNPGYFQISRSPAAEVGKWRNELEPETVARIEAIVRGSKPGSLFNI</sequence>
<dbReference type="InterPro" id="IPR027417">
    <property type="entry name" value="P-loop_NTPase"/>
</dbReference>
<dbReference type="PANTHER" id="PTHR10704">
    <property type="entry name" value="CARBOHYDRATE SULFOTRANSFERASE"/>
    <property type="match status" value="1"/>
</dbReference>
<dbReference type="AlphaFoldDB" id="A0A1Y5TTM6"/>
<keyword evidence="1" id="KW-0808">Transferase</keyword>
<dbReference type="InterPro" id="IPR051135">
    <property type="entry name" value="Gal/GlcNAc/GalNAc_ST"/>
</dbReference>
<dbReference type="GO" id="GO:0006790">
    <property type="term" value="P:sulfur compound metabolic process"/>
    <property type="evidence" value="ECO:0007669"/>
    <property type="project" value="TreeGrafter"/>
</dbReference>
<dbReference type="GO" id="GO:0006044">
    <property type="term" value="P:N-acetylglucosamine metabolic process"/>
    <property type="evidence" value="ECO:0007669"/>
    <property type="project" value="TreeGrafter"/>
</dbReference>
<organism evidence="1 2">
    <name type="scientific">Oceanibacterium hippocampi</name>
    <dbReference type="NCBI Taxonomy" id="745714"/>
    <lineage>
        <taxon>Bacteria</taxon>
        <taxon>Pseudomonadati</taxon>
        <taxon>Pseudomonadota</taxon>
        <taxon>Alphaproteobacteria</taxon>
        <taxon>Sneathiellales</taxon>
        <taxon>Sneathiellaceae</taxon>
        <taxon>Oceanibacterium</taxon>
    </lineage>
</organism>
<dbReference type="OrthoDB" id="9804504at2"/>
<keyword evidence="2" id="KW-1185">Reference proteome</keyword>
<dbReference type="RefSeq" id="WP_085884558.1">
    <property type="nucleotide sequence ID" value="NZ_FWFR01000003.1"/>
</dbReference>
<gene>
    <name evidence="1" type="ORF">OCH7691_03190</name>
</gene>
<protein>
    <submittedName>
        <fullName evidence="1">Sulfotransferase domain protein</fullName>
    </submittedName>
</protein>
<dbReference type="GO" id="GO:0001517">
    <property type="term" value="F:N-acetylglucosamine 6-O-sulfotransferase activity"/>
    <property type="evidence" value="ECO:0007669"/>
    <property type="project" value="TreeGrafter"/>
</dbReference>
<dbReference type="PANTHER" id="PTHR10704:SF44">
    <property type="entry name" value="LD35051P-RELATED"/>
    <property type="match status" value="1"/>
</dbReference>
<proteinExistence type="predicted"/>
<dbReference type="EMBL" id="FWFR01000003">
    <property type="protein sequence ID" value="SLN69408.1"/>
    <property type="molecule type" value="Genomic_DNA"/>
</dbReference>
<accession>A0A1Y5TTM6</accession>
<dbReference type="Pfam" id="PF13469">
    <property type="entry name" value="Sulfotransfer_3"/>
    <property type="match status" value="1"/>
</dbReference>
<evidence type="ECO:0000313" key="2">
    <source>
        <dbReference type="Proteomes" id="UP000193200"/>
    </source>
</evidence>
<evidence type="ECO:0000313" key="1">
    <source>
        <dbReference type="EMBL" id="SLN69408.1"/>
    </source>
</evidence>
<name>A0A1Y5TTM6_9PROT</name>
<dbReference type="InParanoid" id="A0A1Y5TTM6"/>
<dbReference type="Gene3D" id="3.40.50.300">
    <property type="entry name" value="P-loop containing nucleotide triphosphate hydrolases"/>
    <property type="match status" value="1"/>
</dbReference>
<dbReference type="SUPFAM" id="SSF52540">
    <property type="entry name" value="P-loop containing nucleoside triphosphate hydrolases"/>
    <property type="match status" value="1"/>
</dbReference>